<feature type="compositionally biased region" description="Basic residues" evidence="1">
    <location>
        <begin position="185"/>
        <end position="203"/>
    </location>
</feature>
<feature type="compositionally biased region" description="Basic residues" evidence="1">
    <location>
        <begin position="159"/>
        <end position="173"/>
    </location>
</feature>
<feature type="compositionally biased region" description="Basic residues" evidence="1">
    <location>
        <begin position="34"/>
        <end position="59"/>
    </location>
</feature>
<dbReference type="AlphaFoldDB" id="A0A9W4E0S2"/>
<feature type="compositionally biased region" description="Low complexity" evidence="1">
    <location>
        <begin position="64"/>
        <end position="82"/>
    </location>
</feature>
<name>A0A9W4E0S2_9ACTN</name>
<dbReference type="Proteomes" id="UP001152519">
    <property type="component" value="Unassembled WGS sequence"/>
</dbReference>
<feature type="compositionally biased region" description="Gly residues" evidence="1">
    <location>
        <begin position="136"/>
        <end position="146"/>
    </location>
</feature>
<dbReference type="EMBL" id="CAJSLV010000125">
    <property type="protein sequence ID" value="CAG6399339.1"/>
    <property type="molecule type" value="Genomic_DNA"/>
</dbReference>
<sequence>MRLRRRRPHLGGRGRGAGGGGLRDARRAGQQRLPVRRAQTRLRRRGRRRVAARPRRHADRRGALHPGRAAAPGGRARPARCGGQHRLGQRHLLLRQPLLQRGQGGPDVADPHAGGARGAQRGAGQPGRARHHPHPGLGGQGGGARRGGAALPARPDRRAGRHRGRRHLPRVVRRGLDHRGDAAGGRRHPAQQPRIRRRGRGGRRAVNPLYIAASGGTLPCPTAPTWTFPMLAVRTTNYYGS</sequence>
<comment type="caution">
    <text evidence="2">The sequence shown here is derived from an EMBL/GenBank/DDBJ whole genome shotgun (WGS) entry which is preliminary data.</text>
</comment>
<organism evidence="2 3">
    <name type="scientific">Actinacidiphila cocklensis</name>
    <dbReference type="NCBI Taxonomy" id="887465"/>
    <lineage>
        <taxon>Bacteria</taxon>
        <taxon>Bacillati</taxon>
        <taxon>Actinomycetota</taxon>
        <taxon>Actinomycetes</taxon>
        <taxon>Kitasatosporales</taxon>
        <taxon>Streptomycetaceae</taxon>
        <taxon>Actinacidiphila</taxon>
    </lineage>
</organism>
<feature type="compositionally biased region" description="Basic residues" evidence="1">
    <location>
        <begin position="1"/>
        <end position="12"/>
    </location>
</feature>
<feature type="region of interest" description="Disordered" evidence="1">
    <location>
        <begin position="101"/>
        <end position="203"/>
    </location>
</feature>
<evidence type="ECO:0000256" key="1">
    <source>
        <dbReference type="SAM" id="MobiDB-lite"/>
    </source>
</evidence>
<evidence type="ECO:0000313" key="3">
    <source>
        <dbReference type="Proteomes" id="UP001152519"/>
    </source>
</evidence>
<reference evidence="2" key="1">
    <citation type="submission" date="2021-05" db="EMBL/GenBank/DDBJ databases">
        <authorList>
            <person name="Arsene-Ploetze F."/>
        </authorList>
    </citation>
    <scope>NUCLEOTIDE SEQUENCE</scope>
    <source>
        <strain evidence="2">DSM 42138</strain>
    </source>
</reference>
<proteinExistence type="predicted"/>
<gene>
    <name evidence="2" type="ORF">SCOCK_90096</name>
</gene>
<evidence type="ECO:0000313" key="2">
    <source>
        <dbReference type="EMBL" id="CAG6399339.1"/>
    </source>
</evidence>
<accession>A0A9W4E0S2</accession>
<feature type="region of interest" description="Disordered" evidence="1">
    <location>
        <begin position="1"/>
        <end position="82"/>
    </location>
</feature>
<feature type="compositionally biased region" description="Gly residues" evidence="1">
    <location>
        <begin position="13"/>
        <end position="22"/>
    </location>
</feature>
<keyword evidence="3" id="KW-1185">Reference proteome</keyword>
<protein>
    <submittedName>
        <fullName evidence="2">Uncharacterized protein</fullName>
    </submittedName>
</protein>
<feature type="compositionally biased region" description="Low complexity" evidence="1">
    <location>
        <begin position="111"/>
        <end position="127"/>
    </location>
</feature>